<accession>A0A7H0I0G8</accession>
<reference evidence="1 2" key="1">
    <citation type="submission" date="2020-08" db="EMBL/GenBank/DDBJ databases">
        <title>A novel species.</title>
        <authorList>
            <person name="Gao J."/>
        </authorList>
    </citation>
    <scope>NUCLEOTIDE SEQUENCE [LARGE SCALE GENOMIC DNA]</scope>
    <source>
        <strain evidence="1 2">CRPJ-33</strain>
    </source>
</reference>
<dbReference type="Pfam" id="PF19895">
    <property type="entry name" value="DUF6368"/>
    <property type="match status" value="1"/>
</dbReference>
<organism evidence="1 2">
    <name type="scientific">Streptomyces genisteinicus</name>
    <dbReference type="NCBI Taxonomy" id="2768068"/>
    <lineage>
        <taxon>Bacteria</taxon>
        <taxon>Bacillati</taxon>
        <taxon>Actinomycetota</taxon>
        <taxon>Actinomycetes</taxon>
        <taxon>Kitasatosporales</taxon>
        <taxon>Streptomycetaceae</taxon>
        <taxon>Streptomyces</taxon>
    </lineage>
</organism>
<gene>
    <name evidence="1" type="ORF">IAG43_27365</name>
</gene>
<sequence>MSGPTLVVELAEPVSPGAMRRFRALMHGLSSRCEERRPGWFDAHVHAGRLGIGSPDGDEHGDGERGRAWPRPLLGGLPDGALAALAGPGPGHEDPRRPFDVYLMGPGVGDEGIFEAEHADSPEVPAVLGFTPTHAVNVSAACNRPVDHLATALLTAAVMDAVGGVACAELRADQVQLVSGLPGVLGLTDDEEYPSALGSAGFLRAWAARPGFRLLK</sequence>
<name>A0A7H0I0G8_9ACTN</name>
<dbReference type="AlphaFoldDB" id="A0A7H0I0G8"/>
<evidence type="ECO:0000313" key="2">
    <source>
        <dbReference type="Proteomes" id="UP000516230"/>
    </source>
</evidence>
<proteinExistence type="predicted"/>
<dbReference type="EMBL" id="CP060825">
    <property type="protein sequence ID" value="QNP66284.1"/>
    <property type="molecule type" value="Genomic_DNA"/>
</dbReference>
<dbReference type="KEGG" id="sgj:IAG43_27365"/>
<dbReference type="Proteomes" id="UP000516230">
    <property type="component" value="Chromosome"/>
</dbReference>
<keyword evidence="2" id="KW-1185">Reference proteome</keyword>
<dbReference type="InterPro" id="IPR045948">
    <property type="entry name" value="DUF6368"/>
</dbReference>
<protein>
    <submittedName>
        <fullName evidence="1">Uncharacterized protein</fullName>
    </submittedName>
</protein>
<evidence type="ECO:0000313" key="1">
    <source>
        <dbReference type="EMBL" id="QNP66284.1"/>
    </source>
</evidence>
<dbReference type="RefSeq" id="WP_187743343.1">
    <property type="nucleotide sequence ID" value="NZ_CP060825.1"/>
</dbReference>